<gene>
    <name evidence="2" type="ORF">ColLi_03461</name>
</gene>
<feature type="compositionally biased region" description="Basic and acidic residues" evidence="1">
    <location>
        <begin position="90"/>
        <end position="99"/>
    </location>
</feature>
<name>A0AA37LQS2_9PEZI</name>
<proteinExistence type="predicted"/>
<keyword evidence="3" id="KW-1185">Reference proteome</keyword>
<organism evidence="2 3">
    <name type="scientific">Colletotrichum liriopes</name>
    <dbReference type="NCBI Taxonomy" id="708192"/>
    <lineage>
        <taxon>Eukaryota</taxon>
        <taxon>Fungi</taxon>
        <taxon>Dikarya</taxon>
        <taxon>Ascomycota</taxon>
        <taxon>Pezizomycotina</taxon>
        <taxon>Sordariomycetes</taxon>
        <taxon>Hypocreomycetidae</taxon>
        <taxon>Glomerellales</taxon>
        <taxon>Glomerellaceae</taxon>
        <taxon>Colletotrichum</taxon>
        <taxon>Colletotrichum spaethianum species complex</taxon>
    </lineage>
</organism>
<dbReference type="AlphaFoldDB" id="A0AA37LQS2"/>
<feature type="compositionally biased region" description="Acidic residues" evidence="1">
    <location>
        <begin position="1"/>
        <end position="45"/>
    </location>
</feature>
<accession>A0AA37LQS2</accession>
<reference evidence="2 3" key="1">
    <citation type="submission" date="2021-07" db="EMBL/GenBank/DDBJ databases">
        <title>Genome data of Colletotrichum spaethianum.</title>
        <authorList>
            <person name="Utami Y.D."/>
            <person name="Hiruma K."/>
        </authorList>
    </citation>
    <scope>NUCLEOTIDE SEQUENCE [LARGE SCALE GENOMIC DNA]</scope>
    <source>
        <strain evidence="2 3">MAFF 242679</strain>
    </source>
</reference>
<sequence>MDDDDDVSEPDLGDDEEEDHVPDETEEDDEEDLDEDVEMADDDLVDEPRKSLIVKLSVKKSPTTTKTAMITPAPEDDKAIPSNDEPVDEIIAKPRERTPEPVINVATNKQPLSPAAVQTSLAFRGSPDKPHSLPQPVDVGSRE</sequence>
<dbReference type="EMBL" id="BPPX01000006">
    <property type="protein sequence ID" value="GJC80623.1"/>
    <property type="molecule type" value="Genomic_DNA"/>
</dbReference>
<feature type="region of interest" description="Disordered" evidence="1">
    <location>
        <begin position="1"/>
        <end position="49"/>
    </location>
</feature>
<dbReference type="Proteomes" id="UP001055172">
    <property type="component" value="Unassembled WGS sequence"/>
</dbReference>
<feature type="region of interest" description="Disordered" evidence="1">
    <location>
        <begin position="63"/>
        <end position="143"/>
    </location>
</feature>
<evidence type="ECO:0000256" key="1">
    <source>
        <dbReference type="SAM" id="MobiDB-lite"/>
    </source>
</evidence>
<feature type="compositionally biased region" description="Polar residues" evidence="1">
    <location>
        <begin position="105"/>
        <end position="121"/>
    </location>
</feature>
<evidence type="ECO:0000313" key="3">
    <source>
        <dbReference type="Proteomes" id="UP001055172"/>
    </source>
</evidence>
<protein>
    <submittedName>
        <fullName evidence="2">Uncharacterized protein</fullName>
    </submittedName>
</protein>
<evidence type="ECO:0000313" key="2">
    <source>
        <dbReference type="EMBL" id="GJC80623.1"/>
    </source>
</evidence>
<comment type="caution">
    <text evidence="2">The sequence shown here is derived from an EMBL/GenBank/DDBJ whole genome shotgun (WGS) entry which is preliminary data.</text>
</comment>